<feature type="repeat" description="WD" evidence="8">
    <location>
        <begin position="45"/>
        <end position="76"/>
    </location>
</feature>
<dbReference type="Proteomes" id="UP000664779">
    <property type="component" value="Unassembled WGS sequence"/>
</dbReference>
<dbReference type="InterPro" id="IPR019775">
    <property type="entry name" value="WD40_repeat_CS"/>
</dbReference>
<organism evidence="12 13">
    <name type="scientific">Roseibium limicola</name>
    <dbReference type="NCBI Taxonomy" id="2816037"/>
    <lineage>
        <taxon>Bacteria</taxon>
        <taxon>Pseudomonadati</taxon>
        <taxon>Pseudomonadota</taxon>
        <taxon>Alphaproteobacteria</taxon>
        <taxon>Hyphomicrobiales</taxon>
        <taxon>Stappiaceae</taxon>
        <taxon>Roseibium</taxon>
    </lineage>
</organism>
<evidence type="ECO:0000256" key="7">
    <source>
        <dbReference type="ARBA" id="ARBA00023004"/>
    </source>
</evidence>
<dbReference type="InterPro" id="IPR002327">
    <property type="entry name" value="Cyt_c_1A/1B"/>
</dbReference>
<comment type="caution">
    <text evidence="12">The sequence shown here is derived from an EMBL/GenBank/DDBJ whole genome shotgun (WGS) entry which is preliminary data.</text>
</comment>
<dbReference type="RefSeq" id="WP_206939389.1">
    <property type="nucleotide sequence ID" value="NZ_JAFLNF010000003.1"/>
</dbReference>
<keyword evidence="13" id="KW-1185">Reference proteome</keyword>
<dbReference type="GO" id="GO:0046872">
    <property type="term" value="F:metal ion binding"/>
    <property type="evidence" value="ECO:0007669"/>
    <property type="project" value="UniProtKB-KW"/>
</dbReference>
<name>A0A939ELR6_9HYPH</name>
<dbReference type="InterPro" id="IPR050505">
    <property type="entry name" value="WDR55/POC1"/>
</dbReference>
<reference evidence="12" key="1">
    <citation type="submission" date="2021-03" db="EMBL/GenBank/DDBJ databases">
        <title>Roseibium sp. CAU 1637 isolated from Incheon.</title>
        <authorList>
            <person name="Kim W."/>
        </authorList>
    </citation>
    <scope>NUCLEOTIDE SEQUENCE</scope>
    <source>
        <strain evidence="12">CAU 1637</strain>
    </source>
</reference>
<dbReference type="PROSITE" id="PS51007">
    <property type="entry name" value="CYTC"/>
    <property type="match status" value="1"/>
</dbReference>
<dbReference type="CDD" id="cd00200">
    <property type="entry name" value="WD40"/>
    <property type="match status" value="1"/>
</dbReference>
<proteinExistence type="predicted"/>
<dbReference type="PROSITE" id="PS50082">
    <property type="entry name" value="WD_REPEATS_2"/>
    <property type="match status" value="4"/>
</dbReference>
<protein>
    <submittedName>
        <fullName evidence="12">C-type cytochrome</fullName>
    </submittedName>
</protein>
<keyword evidence="3 9" id="KW-0349">Heme</keyword>
<feature type="repeat" description="WD" evidence="8">
    <location>
        <begin position="91"/>
        <end position="131"/>
    </location>
</feature>
<dbReference type="InterPro" id="IPR001680">
    <property type="entry name" value="WD40_rpt"/>
</dbReference>
<evidence type="ECO:0000256" key="9">
    <source>
        <dbReference type="PROSITE-ProRule" id="PRU00433"/>
    </source>
</evidence>
<dbReference type="PRINTS" id="PR00604">
    <property type="entry name" value="CYTCHRMECIAB"/>
</dbReference>
<evidence type="ECO:0000256" key="8">
    <source>
        <dbReference type="PROSITE-ProRule" id="PRU00221"/>
    </source>
</evidence>
<evidence type="ECO:0000256" key="6">
    <source>
        <dbReference type="ARBA" id="ARBA00022982"/>
    </source>
</evidence>
<dbReference type="GO" id="GO:0009055">
    <property type="term" value="F:electron transfer activity"/>
    <property type="evidence" value="ECO:0007669"/>
    <property type="project" value="InterPro"/>
</dbReference>
<keyword evidence="1" id="KW-0813">Transport</keyword>
<dbReference type="AlphaFoldDB" id="A0A939ELR6"/>
<gene>
    <name evidence="12" type="ORF">J0X15_07410</name>
</gene>
<feature type="chain" id="PRO_5036676707" evidence="10">
    <location>
        <begin position="34"/>
        <end position="476"/>
    </location>
</feature>
<evidence type="ECO:0000259" key="11">
    <source>
        <dbReference type="PROSITE" id="PS51007"/>
    </source>
</evidence>
<evidence type="ECO:0000256" key="5">
    <source>
        <dbReference type="ARBA" id="ARBA00022737"/>
    </source>
</evidence>
<accession>A0A939ELR6</accession>
<evidence type="ECO:0000256" key="3">
    <source>
        <dbReference type="ARBA" id="ARBA00022617"/>
    </source>
</evidence>
<dbReference type="Gene3D" id="2.130.10.10">
    <property type="entry name" value="YVTN repeat-like/Quinoprotein amine dehydrogenase"/>
    <property type="match status" value="2"/>
</dbReference>
<dbReference type="SMART" id="SM00320">
    <property type="entry name" value="WD40"/>
    <property type="match status" value="7"/>
</dbReference>
<dbReference type="Gene3D" id="1.10.760.10">
    <property type="entry name" value="Cytochrome c-like domain"/>
    <property type="match status" value="1"/>
</dbReference>
<evidence type="ECO:0000256" key="1">
    <source>
        <dbReference type="ARBA" id="ARBA00022448"/>
    </source>
</evidence>
<dbReference type="PROSITE" id="PS00678">
    <property type="entry name" value="WD_REPEATS_1"/>
    <property type="match status" value="1"/>
</dbReference>
<keyword evidence="4 9" id="KW-0479">Metal-binding</keyword>
<keyword evidence="7 9" id="KW-0408">Iron</keyword>
<dbReference type="Pfam" id="PF00400">
    <property type="entry name" value="WD40"/>
    <property type="match status" value="4"/>
</dbReference>
<evidence type="ECO:0000313" key="13">
    <source>
        <dbReference type="Proteomes" id="UP000664779"/>
    </source>
</evidence>
<keyword evidence="10" id="KW-0732">Signal</keyword>
<sequence>MVASTGFLQRQLSLVAAVIATAASLTVMSPTWAADPAGNVWPENLKGHGGPVKSVTLAPDGKRLLSTSFDYSARLWIYSGEAGMLLEPLVLIGHDAAVNDARFLPDNRAATVSDDSSLIVWDLASGNVLHRFAGLGEKVLSLEVSASGRYAAVASWENQARVYDLGADEPGLVASLESHRNNVNAVVFSPEETHVFTASTDGGVRRFDLASNTLEREIFSLGWGVNALKMLTDGRTLVYGGADGTVGLLDAETGFDLGQLKQHSRPVLALAVSPDGAHIASGGGDGLIRVYDRESQRLLEQFETPYGPVWGLAFTQDGSSLFYTGLDDTIHRWQVAPRKAFEPLEVAYPRRFQVADEDDPGALQFARKCSVCHTLTPDGGNRAGPTLYGVFGREAGTLKGYPYSEALLKSDIIWSEETIALLFDHGPDVYTPGSKMPMQRMRSADDRKALVTFLKKATKPFDPGSVENRTTGDTNQ</sequence>
<feature type="domain" description="Cytochrome c" evidence="11">
    <location>
        <begin position="356"/>
        <end position="458"/>
    </location>
</feature>
<evidence type="ECO:0000256" key="2">
    <source>
        <dbReference type="ARBA" id="ARBA00022574"/>
    </source>
</evidence>
<feature type="signal peptide" evidence="10">
    <location>
        <begin position="1"/>
        <end position="33"/>
    </location>
</feature>
<keyword evidence="6" id="KW-0249">Electron transport</keyword>
<dbReference type="EMBL" id="JAFLNF010000003">
    <property type="protein sequence ID" value="MBO0345040.1"/>
    <property type="molecule type" value="Genomic_DNA"/>
</dbReference>
<evidence type="ECO:0000313" key="12">
    <source>
        <dbReference type="EMBL" id="MBO0345040.1"/>
    </source>
</evidence>
<dbReference type="PANTHER" id="PTHR44019">
    <property type="entry name" value="WD REPEAT-CONTAINING PROTEIN 55"/>
    <property type="match status" value="1"/>
</dbReference>
<evidence type="ECO:0000256" key="10">
    <source>
        <dbReference type="SAM" id="SignalP"/>
    </source>
</evidence>
<keyword evidence="5" id="KW-0677">Repeat</keyword>
<dbReference type="Pfam" id="PF00034">
    <property type="entry name" value="Cytochrom_C"/>
    <property type="match status" value="1"/>
</dbReference>
<evidence type="ECO:0000256" key="4">
    <source>
        <dbReference type="ARBA" id="ARBA00022723"/>
    </source>
</evidence>
<dbReference type="PANTHER" id="PTHR44019:SF8">
    <property type="entry name" value="POC1 CENTRIOLAR PROTEIN HOMOLOG"/>
    <property type="match status" value="1"/>
</dbReference>
<dbReference type="InterPro" id="IPR009056">
    <property type="entry name" value="Cyt_c-like_dom"/>
</dbReference>
<dbReference type="SUPFAM" id="SSF46626">
    <property type="entry name" value="Cytochrome c"/>
    <property type="match status" value="1"/>
</dbReference>
<dbReference type="InterPro" id="IPR036322">
    <property type="entry name" value="WD40_repeat_dom_sf"/>
</dbReference>
<dbReference type="GO" id="GO:0020037">
    <property type="term" value="F:heme binding"/>
    <property type="evidence" value="ECO:0007669"/>
    <property type="project" value="InterPro"/>
</dbReference>
<dbReference type="InterPro" id="IPR036909">
    <property type="entry name" value="Cyt_c-like_dom_sf"/>
</dbReference>
<feature type="repeat" description="WD" evidence="8">
    <location>
        <begin position="260"/>
        <end position="301"/>
    </location>
</feature>
<keyword evidence="2 8" id="KW-0853">WD repeat</keyword>
<dbReference type="SUPFAM" id="SSF50978">
    <property type="entry name" value="WD40 repeat-like"/>
    <property type="match status" value="1"/>
</dbReference>
<dbReference type="PROSITE" id="PS50294">
    <property type="entry name" value="WD_REPEATS_REGION"/>
    <property type="match status" value="4"/>
</dbReference>
<dbReference type="InterPro" id="IPR015943">
    <property type="entry name" value="WD40/YVTN_repeat-like_dom_sf"/>
</dbReference>
<feature type="repeat" description="WD" evidence="8">
    <location>
        <begin position="176"/>
        <end position="217"/>
    </location>
</feature>